<dbReference type="InterPro" id="IPR001466">
    <property type="entry name" value="Beta-lactam-related"/>
</dbReference>
<comment type="caution">
    <text evidence="2">The sequence shown here is derived from an EMBL/GenBank/DDBJ whole genome shotgun (WGS) entry which is preliminary data.</text>
</comment>
<dbReference type="InterPro" id="IPR050491">
    <property type="entry name" value="AmpC-like"/>
</dbReference>
<evidence type="ECO:0000313" key="2">
    <source>
        <dbReference type="EMBL" id="GLZ76609.1"/>
    </source>
</evidence>
<dbReference type="Gene3D" id="3.40.710.10">
    <property type="entry name" value="DD-peptidase/beta-lactamase superfamily"/>
    <property type="match status" value="1"/>
</dbReference>
<dbReference type="RefSeq" id="WP_285661776.1">
    <property type="nucleotide sequence ID" value="NZ_BSTX01000001.1"/>
</dbReference>
<keyword evidence="3" id="KW-1185">Reference proteome</keyword>
<name>A0A9W6W7I9_9ACTN</name>
<gene>
    <name evidence="2" type="ORF">Afil01_14160</name>
</gene>
<dbReference type="PANTHER" id="PTHR46825:SF15">
    <property type="entry name" value="BETA-LACTAMASE-RELATED DOMAIN-CONTAINING PROTEIN"/>
    <property type="match status" value="1"/>
</dbReference>
<dbReference type="PANTHER" id="PTHR46825">
    <property type="entry name" value="D-ALANYL-D-ALANINE-CARBOXYPEPTIDASE/ENDOPEPTIDASE AMPH"/>
    <property type="match status" value="1"/>
</dbReference>
<evidence type="ECO:0000259" key="1">
    <source>
        <dbReference type="Pfam" id="PF00144"/>
    </source>
</evidence>
<dbReference type="AlphaFoldDB" id="A0A9W6W7I9"/>
<sequence length="454" mass="48095">MSQLQEFITRTATEYGVPGASVGVFFEGREVFASHGVTSLAHPRPVTEHTLFTIGSVTKTFTATVLAQLAAEGKVDLDAPVRAHIPELVLPDEEHAAAITVGQLLDHTAGFGWGDVIETDEGDGALAMVVERMATIELIGKPGERASYSQAAYNLAGRVIEKITGEPYEKVVARMLLAPLGLAETTYFATEAMLREFAVGHDAEEDGSRRAVRMWKPWRGGNPGGGLAISMADLLRWARFQLGDVEGPVSREVLEAMKVARVEMKSSSLADAIGLSWFLRDVGGSDGGSVRTVGHGGSGTGQFGELLLVPERGFAVVVASNDAAAGYQLNQAVAKWTLEHYLGVVDADPEPVAHDAARTAVFAGRYDIDAMTVTVTSQESGMTIAAAIKAEVRATSTDEMPPDIDAAPMGMLDAESDEFIVVDGGLKGQRGVFHRDASGAITGLDLAGRLFARV</sequence>
<dbReference type="SUPFAM" id="SSF56601">
    <property type="entry name" value="beta-lactamase/transpeptidase-like"/>
    <property type="match status" value="1"/>
</dbReference>
<organism evidence="2 3">
    <name type="scientific">Actinorhabdospora filicis</name>
    <dbReference type="NCBI Taxonomy" id="1785913"/>
    <lineage>
        <taxon>Bacteria</taxon>
        <taxon>Bacillati</taxon>
        <taxon>Actinomycetota</taxon>
        <taxon>Actinomycetes</taxon>
        <taxon>Micromonosporales</taxon>
        <taxon>Micromonosporaceae</taxon>
        <taxon>Actinorhabdospora</taxon>
    </lineage>
</organism>
<protein>
    <submittedName>
        <fullName evidence="2">Penicillin-binding protein</fullName>
    </submittedName>
</protein>
<accession>A0A9W6W7I9</accession>
<dbReference type="EMBL" id="BSTX01000001">
    <property type="protein sequence ID" value="GLZ76609.1"/>
    <property type="molecule type" value="Genomic_DNA"/>
</dbReference>
<feature type="domain" description="Beta-lactamase-related" evidence="1">
    <location>
        <begin position="5"/>
        <end position="324"/>
    </location>
</feature>
<reference evidence="2" key="1">
    <citation type="submission" date="2023-03" db="EMBL/GenBank/DDBJ databases">
        <title>Actinorhabdospora filicis NBRC 111898.</title>
        <authorList>
            <person name="Ichikawa N."/>
            <person name="Sato H."/>
            <person name="Tonouchi N."/>
        </authorList>
    </citation>
    <scope>NUCLEOTIDE SEQUENCE</scope>
    <source>
        <strain evidence="2">NBRC 111898</strain>
    </source>
</reference>
<evidence type="ECO:0000313" key="3">
    <source>
        <dbReference type="Proteomes" id="UP001165079"/>
    </source>
</evidence>
<dbReference type="InterPro" id="IPR012338">
    <property type="entry name" value="Beta-lactam/transpept-like"/>
</dbReference>
<dbReference type="Proteomes" id="UP001165079">
    <property type="component" value="Unassembled WGS sequence"/>
</dbReference>
<proteinExistence type="predicted"/>
<dbReference type="Pfam" id="PF00144">
    <property type="entry name" value="Beta-lactamase"/>
    <property type="match status" value="1"/>
</dbReference>